<proteinExistence type="predicted"/>
<feature type="region of interest" description="Disordered" evidence="1">
    <location>
        <begin position="476"/>
        <end position="516"/>
    </location>
</feature>
<protein>
    <submittedName>
        <fullName evidence="2">Uncharacterized protein</fullName>
    </submittedName>
</protein>
<sequence>MAAIAPAHLPQRGERRPSYQYYNNQESTLLPEVPLLTGIDNFRLWEVAVLAHLRHYNLDNNSEARDPSTPRSVRDGTLYLSWDQMQNRIKVYTIIRRSIADAISFLDKECRSNPWISLNDPTYDAKGLYELVKEVYTRPPPLDPHQSQDDIMIDLLMLKVVNFGTLSDYLDRFYALWSRLNVGSLKLTENLLLNFLISGLNGHYDEGWTEDLERQRLMKKIDLHEALKLVGERVCEENMVVLPPVPPKDAKYLKRSSTQSSSSSTTEQDNLMDTSLNESIRGCFGHEDEVEADIIRRQEQMAAHFEGRTLQWAVESAFLTSWSLGDLDPVSSEYDTTTETGRSSDGSRSASPADKKERRRGYKRLSDLKARYTPLPLSTTSSPSTIAASMEALSIDRSEHDDSKPRYLPSPPPSDESAARKERRCRLLTRFVGTPTKSSPAANRVMSYQEGWKPKPLFSSPRKFSWEEGCNNSEHDYESIQRTTPEPQARRELPATPGTGSSEKQQDERDEYRLRKRLSAFSPEKVVQKTAIAIRNFSRPERPLIRTASL</sequence>
<feature type="compositionally biased region" description="Low complexity" evidence="1">
    <location>
        <begin position="256"/>
        <end position="266"/>
    </location>
</feature>
<evidence type="ECO:0000313" key="3">
    <source>
        <dbReference type="Proteomes" id="UP001278500"/>
    </source>
</evidence>
<organism evidence="2 3">
    <name type="scientific">Neurospora tetraspora</name>
    <dbReference type="NCBI Taxonomy" id="94610"/>
    <lineage>
        <taxon>Eukaryota</taxon>
        <taxon>Fungi</taxon>
        <taxon>Dikarya</taxon>
        <taxon>Ascomycota</taxon>
        <taxon>Pezizomycotina</taxon>
        <taxon>Sordariomycetes</taxon>
        <taxon>Sordariomycetidae</taxon>
        <taxon>Sordariales</taxon>
        <taxon>Sordariaceae</taxon>
        <taxon>Neurospora</taxon>
    </lineage>
</organism>
<dbReference type="RefSeq" id="XP_062680515.1">
    <property type="nucleotide sequence ID" value="XM_062824727.1"/>
</dbReference>
<reference evidence="2" key="1">
    <citation type="journal article" date="2023" name="Mol. Phylogenet. Evol.">
        <title>Genome-scale phylogeny and comparative genomics of the fungal order Sordariales.</title>
        <authorList>
            <person name="Hensen N."/>
            <person name="Bonometti L."/>
            <person name="Westerberg I."/>
            <person name="Brannstrom I.O."/>
            <person name="Guillou S."/>
            <person name="Cros-Aarteil S."/>
            <person name="Calhoun S."/>
            <person name="Haridas S."/>
            <person name="Kuo A."/>
            <person name="Mondo S."/>
            <person name="Pangilinan J."/>
            <person name="Riley R."/>
            <person name="LaButti K."/>
            <person name="Andreopoulos B."/>
            <person name="Lipzen A."/>
            <person name="Chen C."/>
            <person name="Yan M."/>
            <person name="Daum C."/>
            <person name="Ng V."/>
            <person name="Clum A."/>
            <person name="Steindorff A."/>
            <person name="Ohm R.A."/>
            <person name="Martin F."/>
            <person name="Silar P."/>
            <person name="Natvig D.O."/>
            <person name="Lalanne C."/>
            <person name="Gautier V."/>
            <person name="Ament-Velasquez S.L."/>
            <person name="Kruys A."/>
            <person name="Hutchinson M.I."/>
            <person name="Powell A.J."/>
            <person name="Barry K."/>
            <person name="Miller A.N."/>
            <person name="Grigoriev I.V."/>
            <person name="Debuchy R."/>
            <person name="Gladieux P."/>
            <person name="Hiltunen Thoren M."/>
            <person name="Johannesson H."/>
        </authorList>
    </citation>
    <scope>NUCLEOTIDE SEQUENCE</scope>
    <source>
        <strain evidence="2">CBS 560.94</strain>
    </source>
</reference>
<dbReference type="AlphaFoldDB" id="A0AAE0JCM5"/>
<comment type="caution">
    <text evidence="2">The sequence shown here is derived from an EMBL/GenBank/DDBJ whole genome shotgun (WGS) entry which is preliminary data.</text>
</comment>
<feature type="compositionally biased region" description="Basic and acidic residues" evidence="1">
    <location>
        <begin position="395"/>
        <end position="405"/>
    </location>
</feature>
<dbReference type="EMBL" id="JAUEPP010000005">
    <property type="protein sequence ID" value="KAK3342722.1"/>
    <property type="molecule type" value="Genomic_DNA"/>
</dbReference>
<dbReference type="Proteomes" id="UP001278500">
    <property type="component" value="Unassembled WGS sequence"/>
</dbReference>
<feature type="compositionally biased region" description="Basic and acidic residues" evidence="1">
    <location>
        <begin position="504"/>
        <end position="513"/>
    </location>
</feature>
<feature type="region of interest" description="Disordered" evidence="1">
    <location>
        <begin position="250"/>
        <end position="272"/>
    </location>
</feature>
<accession>A0AAE0JCM5</accession>
<feature type="region of interest" description="Disordered" evidence="1">
    <location>
        <begin position="395"/>
        <end position="421"/>
    </location>
</feature>
<name>A0AAE0JCM5_9PEZI</name>
<keyword evidence="3" id="KW-1185">Reference proteome</keyword>
<evidence type="ECO:0000256" key="1">
    <source>
        <dbReference type="SAM" id="MobiDB-lite"/>
    </source>
</evidence>
<gene>
    <name evidence="2" type="ORF">B0H65DRAFT_428045</name>
</gene>
<feature type="compositionally biased region" description="Polar residues" evidence="1">
    <location>
        <begin position="333"/>
        <end position="350"/>
    </location>
</feature>
<feature type="region of interest" description="Disordered" evidence="1">
    <location>
        <begin position="332"/>
        <end position="365"/>
    </location>
</feature>
<evidence type="ECO:0000313" key="2">
    <source>
        <dbReference type="EMBL" id="KAK3342722.1"/>
    </source>
</evidence>
<reference evidence="2" key="2">
    <citation type="submission" date="2023-06" db="EMBL/GenBank/DDBJ databases">
        <authorList>
            <consortium name="Lawrence Berkeley National Laboratory"/>
            <person name="Haridas S."/>
            <person name="Hensen N."/>
            <person name="Bonometti L."/>
            <person name="Westerberg I."/>
            <person name="Brannstrom I.O."/>
            <person name="Guillou S."/>
            <person name="Cros-Aarteil S."/>
            <person name="Calhoun S."/>
            <person name="Kuo A."/>
            <person name="Mondo S."/>
            <person name="Pangilinan J."/>
            <person name="Riley R."/>
            <person name="Labutti K."/>
            <person name="Andreopoulos B."/>
            <person name="Lipzen A."/>
            <person name="Chen C."/>
            <person name="Yanf M."/>
            <person name="Daum C."/>
            <person name="Ng V."/>
            <person name="Clum A."/>
            <person name="Steindorff A."/>
            <person name="Ohm R."/>
            <person name="Martin F."/>
            <person name="Silar P."/>
            <person name="Natvig D."/>
            <person name="Lalanne C."/>
            <person name="Gautier V."/>
            <person name="Ament-Velasquez S.L."/>
            <person name="Kruys A."/>
            <person name="Hutchinson M.I."/>
            <person name="Powell A.J."/>
            <person name="Barry K."/>
            <person name="Miller A.N."/>
            <person name="Grigoriev I.V."/>
            <person name="Debuchy R."/>
            <person name="Gladieux P."/>
            <person name="Thoren M.H."/>
            <person name="Johannesson H."/>
        </authorList>
    </citation>
    <scope>NUCLEOTIDE SEQUENCE</scope>
    <source>
        <strain evidence="2">CBS 560.94</strain>
    </source>
</reference>
<dbReference type="GeneID" id="87861881"/>